<protein>
    <recommendedName>
        <fullName evidence="1">DUF637 domain-containing protein</fullName>
    </recommendedName>
</protein>
<keyword evidence="3" id="KW-1185">Reference proteome</keyword>
<comment type="caution">
    <text evidence="2">The sequence shown here is derived from an EMBL/GenBank/DDBJ whole genome shotgun (WGS) entry which is preliminary data.</text>
</comment>
<dbReference type="EMBL" id="AEJF01000068">
    <property type="protein sequence ID" value="KLU26508.1"/>
    <property type="molecule type" value="Genomic_DNA"/>
</dbReference>
<organism evidence="2 3">
    <name type="scientific">Caballeronia mineralivorans PML1(12)</name>
    <dbReference type="NCBI Taxonomy" id="908627"/>
    <lineage>
        <taxon>Bacteria</taxon>
        <taxon>Pseudomonadati</taxon>
        <taxon>Pseudomonadota</taxon>
        <taxon>Betaproteobacteria</taxon>
        <taxon>Burkholderiales</taxon>
        <taxon>Burkholderiaceae</taxon>
        <taxon>Caballeronia</taxon>
    </lineage>
</organism>
<reference evidence="2 3" key="1">
    <citation type="journal article" date="2015" name="Genome Announc.">
        <title>Draft Genome Sequence of Burkholderia sp. Strain PML1(12), an Ectomycorrhizosphere-Inhabiting Bacterium with Effective Mineral-Weathering Ability.</title>
        <authorList>
            <person name="Uroz S."/>
            <person name="Oger P."/>
        </authorList>
    </citation>
    <scope>NUCLEOTIDE SEQUENCE [LARGE SCALE GENOMIC DNA]</scope>
    <source>
        <strain evidence="3">PML1(12)</strain>
    </source>
</reference>
<feature type="domain" description="DUF637" evidence="1">
    <location>
        <begin position="2"/>
        <end position="73"/>
    </location>
</feature>
<dbReference type="Pfam" id="PF04830">
    <property type="entry name" value="DUF637"/>
    <property type="match status" value="1"/>
</dbReference>
<accession>A0A0J1G2T8</accession>
<sequence length="86" mass="8462">MLGEAGISAGVGTAIEGGSFGNALKDALTQEAAAAGAFAIGTAGQDQTSFLAKGTIGYNLAHAALGCAAGGSEWHGVRGWCHWRGN</sequence>
<evidence type="ECO:0000313" key="2">
    <source>
        <dbReference type="EMBL" id="KLU26508.1"/>
    </source>
</evidence>
<evidence type="ECO:0000259" key="1">
    <source>
        <dbReference type="Pfam" id="PF04830"/>
    </source>
</evidence>
<name>A0A0J1G2T8_9BURK</name>
<evidence type="ECO:0000313" key="3">
    <source>
        <dbReference type="Proteomes" id="UP000035963"/>
    </source>
</evidence>
<dbReference type="InterPro" id="IPR006915">
    <property type="entry name" value="DUF637_hemagglutn_put"/>
</dbReference>
<proteinExistence type="predicted"/>
<dbReference type="AlphaFoldDB" id="A0A0J1G2T8"/>
<dbReference type="PATRIC" id="fig|908627.4.peg.2041"/>
<gene>
    <name evidence="2" type="ORF">EOS_09230</name>
</gene>
<dbReference type="Proteomes" id="UP000035963">
    <property type="component" value="Unassembled WGS sequence"/>
</dbReference>